<proteinExistence type="predicted"/>
<protein>
    <submittedName>
        <fullName evidence="1">Uncharacterized protein</fullName>
    </submittedName>
</protein>
<dbReference type="AlphaFoldDB" id="A0A6A6SCN2"/>
<evidence type="ECO:0000313" key="2">
    <source>
        <dbReference type="Proteomes" id="UP000799753"/>
    </source>
</evidence>
<keyword evidence="2" id="KW-1185">Reference proteome</keyword>
<reference evidence="1" key="1">
    <citation type="journal article" date="2020" name="Stud. Mycol.">
        <title>101 Dothideomycetes genomes: a test case for predicting lifestyles and emergence of pathogens.</title>
        <authorList>
            <person name="Haridas S."/>
            <person name="Albert R."/>
            <person name="Binder M."/>
            <person name="Bloem J."/>
            <person name="Labutti K."/>
            <person name="Salamov A."/>
            <person name="Andreopoulos B."/>
            <person name="Baker S."/>
            <person name="Barry K."/>
            <person name="Bills G."/>
            <person name="Bluhm B."/>
            <person name="Cannon C."/>
            <person name="Castanera R."/>
            <person name="Culley D."/>
            <person name="Daum C."/>
            <person name="Ezra D."/>
            <person name="Gonzalez J."/>
            <person name="Henrissat B."/>
            <person name="Kuo A."/>
            <person name="Liang C."/>
            <person name="Lipzen A."/>
            <person name="Lutzoni F."/>
            <person name="Magnuson J."/>
            <person name="Mondo S."/>
            <person name="Nolan M."/>
            <person name="Ohm R."/>
            <person name="Pangilinan J."/>
            <person name="Park H.-J."/>
            <person name="Ramirez L."/>
            <person name="Alfaro M."/>
            <person name="Sun H."/>
            <person name="Tritt A."/>
            <person name="Yoshinaga Y."/>
            <person name="Zwiers L.-H."/>
            <person name="Turgeon B."/>
            <person name="Goodwin S."/>
            <person name="Spatafora J."/>
            <person name="Crous P."/>
            <person name="Grigoriev I."/>
        </authorList>
    </citation>
    <scope>NUCLEOTIDE SEQUENCE</scope>
    <source>
        <strain evidence="1">CBS 473.64</strain>
    </source>
</reference>
<sequence>MYAPVSQLPHASKSTKASQETVLTHLPTGPFLTTTTPTTYRILLSPHTSHLRHTIPSLLSLNHQIHAEAAKVLYATYTFNFHTCIEAAVPFFSDLTPIARTSIRAINITKKGLPYTKEFDRAEWASLCAYLACEMRVARLGLSVVAGRPGKSGWEGVKEIGKLDFEVMRRMKREWGTGGGVGGVDLEWVEQLFGVRGVKEIGVRALVEHCPGPASEIMAFWIALSKSIEGGFRDWVKNVMVEGV</sequence>
<organism evidence="1 2">
    <name type="scientific">Massarina eburnea CBS 473.64</name>
    <dbReference type="NCBI Taxonomy" id="1395130"/>
    <lineage>
        <taxon>Eukaryota</taxon>
        <taxon>Fungi</taxon>
        <taxon>Dikarya</taxon>
        <taxon>Ascomycota</taxon>
        <taxon>Pezizomycotina</taxon>
        <taxon>Dothideomycetes</taxon>
        <taxon>Pleosporomycetidae</taxon>
        <taxon>Pleosporales</taxon>
        <taxon>Massarineae</taxon>
        <taxon>Massarinaceae</taxon>
        <taxon>Massarina</taxon>
    </lineage>
</organism>
<dbReference type="EMBL" id="MU006778">
    <property type="protein sequence ID" value="KAF2644601.1"/>
    <property type="molecule type" value="Genomic_DNA"/>
</dbReference>
<evidence type="ECO:0000313" key="1">
    <source>
        <dbReference type="EMBL" id="KAF2644601.1"/>
    </source>
</evidence>
<dbReference type="OrthoDB" id="5420711at2759"/>
<dbReference type="Proteomes" id="UP000799753">
    <property type="component" value="Unassembled WGS sequence"/>
</dbReference>
<accession>A0A6A6SCN2</accession>
<name>A0A6A6SCN2_9PLEO</name>
<gene>
    <name evidence="1" type="ORF">P280DRAFT_465905</name>
</gene>